<dbReference type="Gene3D" id="3.40.50.1820">
    <property type="entry name" value="alpha/beta hydrolase"/>
    <property type="match status" value="1"/>
</dbReference>
<dbReference type="Pfam" id="PF20434">
    <property type="entry name" value="BD-FAE"/>
    <property type="match status" value="1"/>
</dbReference>
<gene>
    <name evidence="3" type="ORF">IAA20_10395</name>
</gene>
<protein>
    <submittedName>
        <fullName evidence="3">Alpha/beta hydrolase</fullName>
    </submittedName>
</protein>
<name>A0A9D2F954_9ENTE</name>
<dbReference type="PANTHER" id="PTHR48081:SF6">
    <property type="entry name" value="PEPTIDASE S9 PROLYL OLIGOPEPTIDASE CATALYTIC DOMAIN-CONTAINING PROTEIN"/>
    <property type="match status" value="1"/>
</dbReference>
<feature type="domain" description="BD-FAE-like" evidence="2">
    <location>
        <begin position="32"/>
        <end position="216"/>
    </location>
</feature>
<dbReference type="SUPFAM" id="SSF53474">
    <property type="entry name" value="alpha/beta-Hydrolases"/>
    <property type="match status" value="1"/>
</dbReference>
<dbReference type="InterPro" id="IPR049492">
    <property type="entry name" value="BD-FAE-like_dom"/>
</dbReference>
<reference evidence="3" key="1">
    <citation type="journal article" date="2021" name="PeerJ">
        <title>Extensive microbial diversity within the chicken gut microbiome revealed by metagenomics and culture.</title>
        <authorList>
            <person name="Gilroy R."/>
            <person name="Ravi A."/>
            <person name="Getino M."/>
            <person name="Pursley I."/>
            <person name="Horton D.L."/>
            <person name="Alikhan N.F."/>
            <person name="Baker D."/>
            <person name="Gharbi K."/>
            <person name="Hall N."/>
            <person name="Watson M."/>
            <person name="Adriaenssens E.M."/>
            <person name="Foster-Nyarko E."/>
            <person name="Jarju S."/>
            <person name="Secka A."/>
            <person name="Antonio M."/>
            <person name="Oren A."/>
            <person name="Chaudhuri R.R."/>
            <person name="La Ragione R."/>
            <person name="Hildebrand F."/>
            <person name="Pallen M.J."/>
        </authorList>
    </citation>
    <scope>NUCLEOTIDE SEQUENCE</scope>
    <source>
        <strain evidence="3">CHK172-16539</strain>
    </source>
</reference>
<dbReference type="GO" id="GO:0016787">
    <property type="term" value="F:hydrolase activity"/>
    <property type="evidence" value="ECO:0007669"/>
    <property type="project" value="UniProtKB-KW"/>
</dbReference>
<dbReference type="Proteomes" id="UP000824063">
    <property type="component" value="Unassembled WGS sequence"/>
</dbReference>
<dbReference type="PANTHER" id="PTHR48081">
    <property type="entry name" value="AB HYDROLASE SUPERFAMILY PROTEIN C4A8.06C"/>
    <property type="match status" value="1"/>
</dbReference>
<organism evidence="3 4">
    <name type="scientific">Candidatus Enterococcus avicola</name>
    <dbReference type="NCBI Taxonomy" id="2838561"/>
    <lineage>
        <taxon>Bacteria</taxon>
        <taxon>Bacillati</taxon>
        <taxon>Bacillota</taxon>
        <taxon>Bacilli</taxon>
        <taxon>Lactobacillales</taxon>
        <taxon>Enterococcaceae</taxon>
        <taxon>Enterococcus</taxon>
    </lineage>
</organism>
<comment type="caution">
    <text evidence="3">The sequence shown here is derived from an EMBL/GenBank/DDBJ whole genome shotgun (WGS) entry which is preliminary data.</text>
</comment>
<evidence type="ECO:0000313" key="3">
    <source>
        <dbReference type="EMBL" id="HIZ54336.1"/>
    </source>
</evidence>
<reference evidence="3" key="2">
    <citation type="submission" date="2021-04" db="EMBL/GenBank/DDBJ databases">
        <authorList>
            <person name="Gilroy R."/>
        </authorList>
    </citation>
    <scope>NUCLEOTIDE SEQUENCE</scope>
    <source>
        <strain evidence="3">CHK172-16539</strain>
    </source>
</reference>
<dbReference type="InterPro" id="IPR029058">
    <property type="entry name" value="AB_hydrolase_fold"/>
</dbReference>
<evidence type="ECO:0000259" key="2">
    <source>
        <dbReference type="Pfam" id="PF20434"/>
    </source>
</evidence>
<accession>A0A9D2F954</accession>
<dbReference type="AlphaFoldDB" id="A0A9D2F954"/>
<dbReference type="EMBL" id="DXBN01000242">
    <property type="protein sequence ID" value="HIZ54336.1"/>
    <property type="molecule type" value="Genomic_DNA"/>
</dbReference>
<evidence type="ECO:0000313" key="4">
    <source>
        <dbReference type="Proteomes" id="UP000824063"/>
    </source>
</evidence>
<dbReference type="InterPro" id="IPR050300">
    <property type="entry name" value="GDXG_lipolytic_enzyme"/>
</dbReference>
<evidence type="ECO:0000256" key="1">
    <source>
        <dbReference type="ARBA" id="ARBA00022801"/>
    </source>
</evidence>
<keyword evidence="1 3" id="KW-0378">Hydrolase</keyword>
<proteinExistence type="predicted"/>
<sequence length="268" mass="30205">MIYKTREVRVNNQTAILTSYLISNTAEIDINRKRPAVIICPGGGYEFTSDREAEPIALKMMNMGFHAFVLHYNVKPHVYPQALLELATAVQIVRGNHQVWGIDPSKIIVAGFSAGGHLAASLGVFWQGSLLVEKMKGEKESWQPNGLLLAYPVISSGEFIHEGSFKALLAENYPQMKDELSLEMQVNADTPPTFLWHTFEDDVVPMENSMLFASHLRRNEIPFELHLFPKGGHGLSLATAETSRDFYGINEQVAVWPELFERWVQNNF</sequence>